<dbReference type="Proteomes" id="UP000246085">
    <property type="component" value="Chromosome BRAD3257"/>
</dbReference>
<evidence type="ECO:0000256" key="2">
    <source>
        <dbReference type="ARBA" id="ARBA00022679"/>
    </source>
</evidence>
<organism evidence="6 7">
    <name type="scientific">Bradyrhizobium vignae</name>
    <dbReference type="NCBI Taxonomy" id="1549949"/>
    <lineage>
        <taxon>Bacteria</taxon>
        <taxon>Pseudomonadati</taxon>
        <taxon>Pseudomonadota</taxon>
        <taxon>Alphaproteobacteria</taxon>
        <taxon>Hyphomicrobiales</taxon>
        <taxon>Nitrobacteraceae</taxon>
        <taxon>Bradyrhizobium</taxon>
    </lineage>
</organism>
<dbReference type="GO" id="GO:0016740">
    <property type="term" value="F:transferase activity"/>
    <property type="evidence" value="ECO:0007669"/>
    <property type="project" value="UniProtKB-KW"/>
</dbReference>
<keyword evidence="2" id="KW-0808">Transferase</keyword>
<evidence type="ECO:0000313" key="7">
    <source>
        <dbReference type="Proteomes" id="UP000246085"/>
    </source>
</evidence>
<dbReference type="SUPFAM" id="SSF55729">
    <property type="entry name" value="Acyl-CoA N-acyltransferases (Nat)"/>
    <property type="match status" value="1"/>
</dbReference>
<name>A0A2U3PUQ0_9BRAD</name>
<dbReference type="PRINTS" id="PR01549">
    <property type="entry name" value="AUTOINDCRSYN"/>
</dbReference>
<dbReference type="Gene3D" id="3.40.630.30">
    <property type="match status" value="1"/>
</dbReference>
<evidence type="ECO:0000256" key="4">
    <source>
        <dbReference type="ARBA" id="ARBA00022929"/>
    </source>
</evidence>
<evidence type="ECO:0000256" key="3">
    <source>
        <dbReference type="ARBA" id="ARBA00022691"/>
    </source>
</evidence>
<dbReference type="AlphaFoldDB" id="A0A2U3PUQ0"/>
<accession>A0A2U3PUQ0</accession>
<gene>
    <name evidence="6" type="ORF">BRAD3257_1755</name>
</gene>
<dbReference type="InterPro" id="IPR016181">
    <property type="entry name" value="Acyl_CoA_acyltransferase"/>
</dbReference>
<dbReference type="PANTHER" id="PTHR39322">
    <property type="entry name" value="ACYL-HOMOSERINE-LACTONE SYNTHASE"/>
    <property type="match status" value="1"/>
</dbReference>
<protein>
    <submittedName>
        <fullName evidence="6">Autoinducer synthetase family protein</fullName>
    </submittedName>
</protein>
<dbReference type="PROSITE" id="PS51187">
    <property type="entry name" value="AUTOINDUCER_SYNTH_2"/>
    <property type="match status" value="1"/>
</dbReference>
<keyword evidence="3" id="KW-0949">S-adenosyl-L-methionine</keyword>
<keyword evidence="4 5" id="KW-0071">Autoinducer synthesis</keyword>
<dbReference type="PANTHER" id="PTHR39322:SF1">
    <property type="entry name" value="ISOVALERYL-HOMOSERINE LACTONE SYNTHASE"/>
    <property type="match status" value="1"/>
</dbReference>
<dbReference type="Pfam" id="PF00765">
    <property type="entry name" value="Autoind_synth"/>
    <property type="match status" value="1"/>
</dbReference>
<evidence type="ECO:0000256" key="1">
    <source>
        <dbReference type="ARBA" id="ARBA00022654"/>
    </source>
</evidence>
<dbReference type="EMBL" id="LS398110">
    <property type="protein sequence ID" value="SPP92872.1"/>
    <property type="molecule type" value="Genomic_DNA"/>
</dbReference>
<dbReference type="InterPro" id="IPR001690">
    <property type="entry name" value="Autoind_synthase"/>
</dbReference>
<evidence type="ECO:0000256" key="5">
    <source>
        <dbReference type="PROSITE-ProRule" id="PRU00533"/>
    </source>
</evidence>
<proteinExistence type="inferred from homology"/>
<evidence type="ECO:0000313" key="6">
    <source>
        <dbReference type="EMBL" id="SPP92872.1"/>
    </source>
</evidence>
<comment type="similarity">
    <text evidence="5">Belongs to the autoinducer synthase family.</text>
</comment>
<dbReference type="KEGG" id="bvz:BRAD3257_1755"/>
<sequence length="208" mass="23645">MIEALSLATAHHFQDALSSQARLRHEVFVLRRGLSHSSYDGLEFDEFDTPAAKYLVWRDEHKVVRGLVRLLPTTLPYMLKSYWPHLVEGQDLPSTPGIVEITRVCVDKRLPPDRRRRVLPELLCAVHEILVLTGGIGMIGVTREHLLSHFIRDGIRWLGRPDQIEGELERAFFVPTRFIRPDHHCRAYGIAGSVLANPEDFVLGTKAA</sequence>
<dbReference type="GO" id="GO:0009372">
    <property type="term" value="P:quorum sensing"/>
    <property type="evidence" value="ECO:0007669"/>
    <property type="project" value="UniProtKB-UniRule"/>
</dbReference>
<dbReference type="GO" id="GO:0007165">
    <property type="term" value="P:signal transduction"/>
    <property type="evidence" value="ECO:0007669"/>
    <property type="project" value="TreeGrafter"/>
</dbReference>
<reference evidence="6 7" key="1">
    <citation type="submission" date="2018-03" db="EMBL/GenBank/DDBJ databases">
        <authorList>
            <person name="Gully D."/>
        </authorList>
    </citation>
    <scope>NUCLEOTIDE SEQUENCE [LARGE SCALE GENOMIC DNA]</scope>
    <source>
        <strain evidence="6">ORS3257</strain>
    </source>
</reference>
<keyword evidence="1 5" id="KW-0673">Quorum sensing</keyword>